<feature type="compositionally biased region" description="Low complexity" evidence="3">
    <location>
        <begin position="42"/>
        <end position="51"/>
    </location>
</feature>
<dbReference type="STRING" id="717646.M2NAC4"/>
<feature type="region of interest" description="Disordered" evidence="3">
    <location>
        <begin position="1"/>
        <end position="55"/>
    </location>
</feature>
<name>M2NAC4_BAUPA</name>
<feature type="region of interest" description="Disordered" evidence="3">
    <location>
        <begin position="705"/>
        <end position="746"/>
    </location>
</feature>
<dbReference type="Proteomes" id="UP000011761">
    <property type="component" value="Unassembled WGS sequence"/>
</dbReference>
<dbReference type="SUPFAM" id="SSF57924">
    <property type="entry name" value="Inhibitor of apoptosis (IAP) repeat"/>
    <property type="match status" value="2"/>
</dbReference>
<feature type="region of interest" description="Disordered" evidence="3">
    <location>
        <begin position="235"/>
        <end position="256"/>
    </location>
</feature>
<evidence type="ECO:0000256" key="2">
    <source>
        <dbReference type="ARBA" id="ARBA00022833"/>
    </source>
</evidence>
<dbReference type="PANTHER" id="PTHR46771:SF5">
    <property type="entry name" value="DETERIN"/>
    <property type="match status" value="1"/>
</dbReference>
<dbReference type="AlphaFoldDB" id="M2NAC4"/>
<dbReference type="InterPro" id="IPR051190">
    <property type="entry name" value="Baculoviral_IAP"/>
</dbReference>
<feature type="compositionally biased region" description="Low complexity" evidence="3">
    <location>
        <begin position="444"/>
        <end position="453"/>
    </location>
</feature>
<dbReference type="EMBL" id="KB445550">
    <property type="protein sequence ID" value="EMD01174.1"/>
    <property type="molecule type" value="Genomic_DNA"/>
</dbReference>
<keyword evidence="2" id="KW-0862">Zinc</keyword>
<keyword evidence="1" id="KW-0479">Metal-binding</keyword>
<feature type="compositionally biased region" description="Basic and acidic residues" evidence="3">
    <location>
        <begin position="570"/>
        <end position="583"/>
    </location>
</feature>
<dbReference type="Gene3D" id="1.10.1170.10">
    <property type="entry name" value="Inhibitor Of Apoptosis Protein (2mihbC-IAP-1), Chain A"/>
    <property type="match status" value="2"/>
</dbReference>
<feature type="compositionally biased region" description="Basic residues" evidence="3">
    <location>
        <begin position="292"/>
        <end position="308"/>
    </location>
</feature>
<reference evidence="4 5" key="1">
    <citation type="journal article" date="2012" name="PLoS Pathog.">
        <title>Diverse lifestyles and strategies of plant pathogenesis encoded in the genomes of eighteen Dothideomycetes fungi.</title>
        <authorList>
            <person name="Ohm R.A."/>
            <person name="Feau N."/>
            <person name="Henrissat B."/>
            <person name="Schoch C.L."/>
            <person name="Horwitz B.A."/>
            <person name="Barry K.W."/>
            <person name="Condon B.J."/>
            <person name="Copeland A.C."/>
            <person name="Dhillon B."/>
            <person name="Glaser F."/>
            <person name="Hesse C.N."/>
            <person name="Kosti I."/>
            <person name="LaButti K."/>
            <person name="Lindquist E.A."/>
            <person name="Lucas S."/>
            <person name="Salamov A.A."/>
            <person name="Bradshaw R.E."/>
            <person name="Ciuffetti L."/>
            <person name="Hamelin R.C."/>
            <person name="Kema G.H.J."/>
            <person name="Lawrence C."/>
            <person name="Scott J.A."/>
            <person name="Spatafora J.W."/>
            <person name="Turgeon B.G."/>
            <person name="de Wit P.J.G.M."/>
            <person name="Zhong S."/>
            <person name="Goodwin S.B."/>
            <person name="Grigoriev I.V."/>
        </authorList>
    </citation>
    <scope>NUCLEOTIDE SEQUENCE [LARGE SCALE GENOMIC DNA]</scope>
    <source>
        <strain evidence="4 5">UAMH 10762</strain>
    </source>
</reference>
<dbReference type="InterPro" id="IPR001370">
    <property type="entry name" value="BIR_rpt"/>
</dbReference>
<feature type="compositionally biased region" description="Polar residues" evidence="3">
    <location>
        <begin position="325"/>
        <end position="344"/>
    </location>
</feature>
<dbReference type="PROSITE" id="PS50143">
    <property type="entry name" value="BIR_REPEAT_2"/>
    <property type="match status" value="2"/>
</dbReference>
<evidence type="ECO:0000256" key="1">
    <source>
        <dbReference type="ARBA" id="ARBA00022723"/>
    </source>
</evidence>
<proteinExistence type="predicted"/>
<dbReference type="HOGENOM" id="CLU_010318_1_0_1"/>
<feature type="compositionally biased region" description="Basic residues" evidence="3">
    <location>
        <begin position="23"/>
        <end position="37"/>
    </location>
</feature>
<protein>
    <recommendedName>
        <fullName evidence="6">BIR-domain-containing protein</fullName>
    </recommendedName>
</protein>
<sequence length="874" mass="93089">MASSAEMQSFAARLATFQTPHQLSKRRASSQSSKKKGGNGNGNSNSNSNSNTVEWPHNEPAVEELARAGFFYRPAPDSPDNVQCFLCTVKLDGWEPTDSPLTEHLSHSPSCAWALSLSVAFPTVDEEFRDPLSAELSAARKGTFEAGAGWVHEDKRGWRCKVGKMVEAGWCFDPSPDSEDGATCFYCNLSLDGWEPKDDPLEEHKRRSPECHFFALCERYHGVGAATTMTTTGVKMKGKKGKARGSVASRVSSQSVVSIMSDAPGELSDVGTAAMDDSVMSTATTASQATVKGRKKAVGGPVKGKKQANKQIDDPPAAPDVRSPELSQSRKSQLPGSFPDSSILSPPPQQAPDPVVPAKTTRKNGGRPSKQTDSSVIETSQMDVPPKKPTRGRKAKAQPAPEPQHEPEASVNRRFGEASAQLQRELEDSLTCPDADAPDHESTPRPAAAPVVVKGKRGVKRSSDGMTKELQLQQQDFAVAAPAGGVGAARLSAPDDAAAAAAAADVVVPPKRKRGRPSRQSLLAEAEITSEPVGVTVDVDENVDVGEEIVVVHSSPPAFVPPAVAAAEEAAQREMEVEAEKPKKASKTKKAPAKKGKGKKTSSARSSKATIVASEPELDPWQENERDLEAEEAEIEAELARMANEQAEQAVIIGAEQERVEEYEPSPSQGQRGGRPELDKLVAQAEADGLIAAKDEAEEVAPSPAMALTKQATPTLTPALTPSPNGSDKENHPSSHTHPTTALKPATTILSPIKRIPLALGTPNRTLTAKHPLLLSPAKQPLHLTSTNPWTAIDLETVLMASPQPTTPGSLAQRLLQAGGMLTEREKGMSVEEWVRWRAGEGERELRRRCEGLVGVLEREGVRAVEAVAGIGGL</sequence>
<dbReference type="Pfam" id="PF00653">
    <property type="entry name" value="BIR"/>
    <property type="match status" value="2"/>
</dbReference>
<gene>
    <name evidence="4" type="ORF">BAUCODRAFT_135901</name>
</gene>
<dbReference type="RefSeq" id="XP_007672358.1">
    <property type="nucleotide sequence ID" value="XM_007674168.1"/>
</dbReference>
<feature type="compositionally biased region" description="Pro residues" evidence="3">
    <location>
        <begin position="345"/>
        <end position="355"/>
    </location>
</feature>
<dbReference type="OrthoDB" id="2196114at2759"/>
<dbReference type="SMART" id="SM00238">
    <property type="entry name" value="BIR"/>
    <property type="match status" value="2"/>
</dbReference>
<dbReference type="GO" id="GO:0046872">
    <property type="term" value="F:metal ion binding"/>
    <property type="evidence" value="ECO:0007669"/>
    <property type="project" value="UniProtKB-KW"/>
</dbReference>
<evidence type="ECO:0000256" key="3">
    <source>
        <dbReference type="SAM" id="MobiDB-lite"/>
    </source>
</evidence>
<feature type="compositionally biased region" description="Low complexity" evidence="3">
    <location>
        <begin position="246"/>
        <end position="256"/>
    </location>
</feature>
<organism evidence="4 5">
    <name type="scientific">Baudoinia panamericana (strain UAMH 10762)</name>
    <name type="common">Angels' share fungus</name>
    <name type="synonym">Baudoinia compniacensis (strain UAMH 10762)</name>
    <dbReference type="NCBI Taxonomy" id="717646"/>
    <lineage>
        <taxon>Eukaryota</taxon>
        <taxon>Fungi</taxon>
        <taxon>Dikarya</taxon>
        <taxon>Ascomycota</taxon>
        <taxon>Pezizomycotina</taxon>
        <taxon>Dothideomycetes</taxon>
        <taxon>Dothideomycetidae</taxon>
        <taxon>Mycosphaerellales</taxon>
        <taxon>Teratosphaeriaceae</taxon>
        <taxon>Baudoinia</taxon>
    </lineage>
</organism>
<evidence type="ECO:0000313" key="4">
    <source>
        <dbReference type="EMBL" id="EMD01174.1"/>
    </source>
</evidence>
<feature type="region of interest" description="Disordered" evidence="3">
    <location>
        <begin position="563"/>
        <end position="630"/>
    </location>
</feature>
<feature type="compositionally biased region" description="Polar residues" evidence="3">
    <location>
        <begin position="369"/>
        <end position="382"/>
    </location>
</feature>
<accession>M2NAC4</accession>
<evidence type="ECO:0000313" key="5">
    <source>
        <dbReference type="Proteomes" id="UP000011761"/>
    </source>
</evidence>
<feature type="compositionally biased region" description="Low complexity" evidence="3">
    <location>
        <begin position="707"/>
        <end position="722"/>
    </location>
</feature>
<feature type="region of interest" description="Disordered" evidence="3">
    <location>
        <begin position="283"/>
        <end position="465"/>
    </location>
</feature>
<dbReference type="KEGG" id="bcom:BAUCODRAFT_135901"/>
<dbReference type="CDD" id="cd00022">
    <property type="entry name" value="BIR"/>
    <property type="match status" value="2"/>
</dbReference>
<dbReference type="PANTHER" id="PTHR46771">
    <property type="entry name" value="DETERIN"/>
    <property type="match status" value="1"/>
</dbReference>
<feature type="compositionally biased region" description="Acidic residues" evidence="3">
    <location>
        <begin position="616"/>
        <end position="630"/>
    </location>
</feature>
<keyword evidence="5" id="KW-1185">Reference proteome</keyword>
<feature type="compositionally biased region" description="Basic residues" evidence="3">
    <location>
        <begin position="584"/>
        <end position="602"/>
    </location>
</feature>
<dbReference type="OMA" id="DEHYNRS"/>
<dbReference type="eggNOG" id="KOG1101">
    <property type="taxonomic scope" value="Eukaryota"/>
</dbReference>
<dbReference type="GeneID" id="19108309"/>
<evidence type="ECO:0008006" key="6">
    <source>
        <dbReference type="Google" id="ProtNLM"/>
    </source>
</evidence>